<gene>
    <name evidence="1" type="ORF">ETSY2_31550</name>
</gene>
<comment type="caution">
    <text evidence="1">The sequence shown here is derived from an EMBL/GenBank/DDBJ whole genome shotgun (WGS) entry which is preliminary data.</text>
</comment>
<accession>W4M1A0</accession>
<dbReference type="EMBL" id="AZHX01001340">
    <property type="protein sequence ID" value="ETX03965.1"/>
    <property type="molecule type" value="Genomic_DNA"/>
</dbReference>
<dbReference type="Proteomes" id="UP000019140">
    <property type="component" value="Unassembled WGS sequence"/>
</dbReference>
<evidence type="ECO:0000313" key="2">
    <source>
        <dbReference type="Proteomes" id="UP000019140"/>
    </source>
</evidence>
<keyword evidence="2" id="KW-1185">Reference proteome</keyword>
<organism evidence="1 2">
    <name type="scientific">Candidatus Entotheonella gemina</name>
    <dbReference type="NCBI Taxonomy" id="1429439"/>
    <lineage>
        <taxon>Bacteria</taxon>
        <taxon>Pseudomonadati</taxon>
        <taxon>Nitrospinota/Tectimicrobiota group</taxon>
        <taxon>Candidatus Tectimicrobiota</taxon>
        <taxon>Candidatus Entotheonellia</taxon>
        <taxon>Candidatus Entotheonellales</taxon>
        <taxon>Candidatus Entotheonellaceae</taxon>
        <taxon>Candidatus Entotheonella</taxon>
    </lineage>
</organism>
<evidence type="ECO:0008006" key="3">
    <source>
        <dbReference type="Google" id="ProtNLM"/>
    </source>
</evidence>
<dbReference type="HOGENOM" id="CLU_2951675_0_0_7"/>
<reference evidence="1 2" key="1">
    <citation type="journal article" date="2014" name="Nature">
        <title>An environmental bacterial taxon with a large and distinct metabolic repertoire.</title>
        <authorList>
            <person name="Wilson M.C."/>
            <person name="Mori T."/>
            <person name="Ruckert C."/>
            <person name="Uria A.R."/>
            <person name="Helf M.J."/>
            <person name="Takada K."/>
            <person name="Gernert C."/>
            <person name="Steffens U.A."/>
            <person name="Heycke N."/>
            <person name="Schmitt S."/>
            <person name="Rinke C."/>
            <person name="Helfrich E.J."/>
            <person name="Brachmann A.O."/>
            <person name="Gurgui C."/>
            <person name="Wakimoto T."/>
            <person name="Kracht M."/>
            <person name="Crusemann M."/>
            <person name="Hentschel U."/>
            <person name="Abe I."/>
            <person name="Matsunaga S."/>
            <person name="Kalinowski J."/>
            <person name="Takeyama H."/>
            <person name="Piel J."/>
        </authorList>
    </citation>
    <scope>NUCLEOTIDE SEQUENCE [LARGE SCALE GENOMIC DNA]</scope>
    <source>
        <strain evidence="2">TSY2</strain>
    </source>
</reference>
<proteinExistence type="predicted"/>
<dbReference type="AlphaFoldDB" id="W4M1A0"/>
<sequence>MIVVSNSSPLIAGAAIGLEVIFEALFAVSPLIDQLLATGFYVDEELVELVRRTAGEATE</sequence>
<protein>
    <recommendedName>
        <fullName evidence="3">DUF3368 domain-containing protein</fullName>
    </recommendedName>
</protein>
<evidence type="ECO:0000313" key="1">
    <source>
        <dbReference type="EMBL" id="ETX03965.1"/>
    </source>
</evidence>
<name>W4M1A0_9BACT</name>